<dbReference type="Gene3D" id="3.40.50.720">
    <property type="entry name" value="NAD(P)-binding Rossmann-like Domain"/>
    <property type="match status" value="1"/>
</dbReference>
<dbReference type="GO" id="GO:0046872">
    <property type="term" value="F:metal ion binding"/>
    <property type="evidence" value="ECO:0007669"/>
    <property type="project" value="UniProtKB-KW"/>
</dbReference>
<dbReference type="OrthoDB" id="38466at2759"/>
<dbReference type="CDD" id="cd05233">
    <property type="entry name" value="SDR_c"/>
    <property type="match status" value="1"/>
</dbReference>
<dbReference type="FunFam" id="3.40.50.720:FF:000084">
    <property type="entry name" value="Short-chain dehydrogenase reductase"/>
    <property type="match status" value="1"/>
</dbReference>
<dbReference type="GO" id="GO:0050163">
    <property type="term" value="F:oxaloacetate tautomerase activity"/>
    <property type="evidence" value="ECO:0007669"/>
    <property type="project" value="UniProtKB-ARBA"/>
</dbReference>
<dbReference type="SUPFAM" id="SSF51735">
    <property type="entry name" value="NAD(P)-binding Rossmann-fold domains"/>
    <property type="match status" value="1"/>
</dbReference>
<dbReference type="InterPro" id="IPR002347">
    <property type="entry name" value="SDR_fam"/>
</dbReference>
<dbReference type="AlphaFoldDB" id="A0A9N8DL55"/>
<organism evidence="4 5">
    <name type="scientific">Seminavis robusta</name>
    <dbReference type="NCBI Taxonomy" id="568900"/>
    <lineage>
        <taxon>Eukaryota</taxon>
        <taxon>Sar</taxon>
        <taxon>Stramenopiles</taxon>
        <taxon>Ochrophyta</taxon>
        <taxon>Bacillariophyta</taxon>
        <taxon>Bacillariophyceae</taxon>
        <taxon>Bacillariophycidae</taxon>
        <taxon>Naviculales</taxon>
        <taxon>Naviculaceae</taxon>
        <taxon>Seminavis</taxon>
    </lineage>
</organism>
<dbReference type="InterPro" id="IPR036291">
    <property type="entry name" value="NAD(P)-bd_dom_sf"/>
</dbReference>
<dbReference type="PROSITE" id="PS00061">
    <property type="entry name" value="ADH_SHORT"/>
    <property type="match status" value="1"/>
</dbReference>
<gene>
    <name evidence="4" type="ORF">SEMRO_190_G081930.1</name>
</gene>
<reference evidence="4" key="1">
    <citation type="submission" date="2020-06" db="EMBL/GenBank/DDBJ databases">
        <authorList>
            <consortium name="Plant Systems Biology data submission"/>
        </authorList>
    </citation>
    <scope>NUCLEOTIDE SEQUENCE</scope>
    <source>
        <strain evidence="4">D6</strain>
    </source>
</reference>
<comment type="similarity">
    <text evidence="1">Belongs to the FAH family.</text>
</comment>
<sequence>MVRLASIHHKGSTKLVAQVDDGSYVDLSSIATHTRGFFELGEVAITKAKELIGTSGEPKIPASEARLLIPLDPSTCGKALCIGMNYVDHCTEQNIPIPEEPVVFNKFPSALSGPNDPVVCDEQLTSKLDYEVELGFIIGKTVPRNIEAKDAGQYIGGYTVVHDVSARDWQLEKNGGQWLLGKCQDGYGPIGPVIVTSDELTLEKVHKLKIACRVNGETLQDSNTSNLIHKVDQLVAWLSKFMTLYPGDLVATGTPPGVGCFRKPPKWLKPGDVVECEIESIGTLVSPIVAALAAPSTSSLARKTSPGRLEGRVCIVTGGARGIGFGIASHFGLEGAAAVVIVDLNQEVLDEAAKKLHLIAPTCQYQGVACDVTDTAAVQKTWDQVASTHGRLEVVVQAAGIVGETNLKCENVNADNFDTVMSINVKGIFNGCKAALPHMTKQGFGRVVNIASISGKEGNAGMVAYSTSKAAVIGLTKAVGKEYAETGVTINSVAPAVVRTQMVEDMPPAQVKYMTDKIPMKRCGKIEEIAALVSFIASPEASFSTGFCFDATGGRSVY</sequence>
<evidence type="ECO:0000256" key="2">
    <source>
        <dbReference type="ARBA" id="ARBA00022723"/>
    </source>
</evidence>
<name>A0A9N8DL55_9STRA</name>
<dbReference type="Proteomes" id="UP001153069">
    <property type="component" value="Unassembled WGS sequence"/>
</dbReference>
<keyword evidence="2" id="KW-0479">Metal-binding</keyword>
<feature type="domain" description="Fumarylacetoacetase-like C-terminal" evidence="3">
    <location>
        <begin position="79"/>
        <end position="288"/>
    </location>
</feature>
<dbReference type="GO" id="GO:0006107">
    <property type="term" value="P:oxaloacetate metabolic process"/>
    <property type="evidence" value="ECO:0007669"/>
    <property type="project" value="UniProtKB-ARBA"/>
</dbReference>
<dbReference type="PRINTS" id="PR00081">
    <property type="entry name" value="GDHRDH"/>
</dbReference>
<dbReference type="SUPFAM" id="SSF56529">
    <property type="entry name" value="FAH"/>
    <property type="match status" value="1"/>
</dbReference>
<evidence type="ECO:0000313" key="4">
    <source>
        <dbReference type="EMBL" id="CAB9504246.1"/>
    </source>
</evidence>
<evidence type="ECO:0000256" key="1">
    <source>
        <dbReference type="ARBA" id="ARBA00010211"/>
    </source>
</evidence>
<accession>A0A9N8DL55</accession>
<comment type="caution">
    <text evidence="4">The sequence shown here is derived from an EMBL/GenBank/DDBJ whole genome shotgun (WGS) entry which is preliminary data.</text>
</comment>
<proteinExistence type="inferred from homology"/>
<dbReference type="InterPro" id="IPR036663">
    <property type="entry name" value="Fumarylacetoacetase_C_sf"/>
</dbReference>
<dbReference type="FunFam" id="3.90.850.10:FF:000002">
    <property type="entry name" value="2-hydroxyhepta-2,4-diene-1,7-dioate isomerase"/>
    <property type="match status" value="1"/>
</dbReference>
<evidence type="ECO:0000259" key="3">
    <source>
        <dbReference type="Pfam" id="PF01557"/>
    </source>
</evidence>
<dbReference type="Pfam" id="PF01557">
    <property type="entry name" value="FAA_hydrolase"/>
    <property type="match status" value="1"/>
</dbReference>
<dbReference type="Pfam" id="PF13561">
    <property type="entry name" value="adh_short_C2"/>
    <property type="match status" value="1"/>
</dbReference>
<dbReference type="PANTHER" id="PTHR42796:SF4">
    <property type="entry name" value="FUMARYLACETOACETATE HYDROLASE DOMAIN-CONTAINING PROTEIN 2A"/>
    <property type="match status" value="1"/>
</dbReference>
<keyword evidence="5" id="KW-1185">Reference proteome</keyword>
<dbReference type="InterPro" id="IPR020904">
    <property type="entry name" value="Sc_DH/Rdtase_CS"/>
</dbReference>
<dbReference type="PRINTS" id="PR00080">
    <property type="entry name" value="SDRFAMILY"/>
</dbReference>
<dbReference type="EMBL" id="CAICTM010000189">
    <property type="protein sequence ID" value="CAB9504246.1"/>
    <property type="molecule type" value="Genomic_DNA"/>
</dbReference>
<protein>
    <submittedName>
        <fullName evidence="4">Probable acylpyruvase FAHD2, mitochondrial</fullName>
    </submittedName>
</protein>
<dbReference type="PANTHER" id="PTHR42796">
    <property type="entry name" value="FUMARYLACETOACETATE HYDROLASE DOMAIN-CONTAINING PROTEIN 2A-RELATED"/>
    <property type="match status" value="1"/>
</dbReference>
<evidence type="ECO:0000313" key="5">
    <source>
        <dbReference type="Proteomes" id="UP001153069"/>
    </source>
</evidence>
<dbReference type="Gene3D" id="3.90.850.10">
    <property type="entry name" value="Fumarylacetoacetase-like, C-terminal domain"/>
    <property type="match status" value="1"/>
</dbReference>
<dbReference type="InterPro" id="IPR051121">
    <property type="entry name" value="FAH"/>
</dbReference>
<dbReference type="InterPro" id="IPR011234">
    <property type="entry name" value="Fumarylacetoacetase-like_C"/>
</dbReference>